<dbReference type="InterPro" id="IPR058636">
    <property type="entry name" value="Beta-barrel_YknX"/>
</dbReference>
<dbReference type="GO" id="GO:0055085">
    <property type="term" value="P:transmembrane transport"/>
    <property type="evidence" value="ECO:0007669"/>
    <property type="project" value="InterPro"/>
</dbReference>
<evidence type="ECO:0000259" key="4">
    <source>
        <dbReference type="Pfam" id="PF25917"/>
    </source>
</evidence>
<gene>
    <name evidence="6" type="ORF">SAMN05443529_13530</name>
</gene>
<dbReference type="OrthoDB" id="9811754at2"/>
<feature type="domain" description="Multidrug resistance protein MdtA-like barrel-sandwich hybrid" evidence="4">
    <location>
        <begin position="47"/>
        <end position="122"/>
    </location>
</feature>
<evidence type="ECO:0000259" key="5">
    <source>
        <dbReference type="Pfam" id="PF25990"/>
    </source>
</evidence>
<reference evidence="7" key="1">
    <citation type="submission" date="2016-10" db="EMBL/GenBank/DDBJ databases">
        <authorList>
            <person name="Varghese N."/>
            <person name="Submissions S."/>
        </authorList>
    </citation>
    <scope>NUCLEOTIDE SEQUENCE [LARGE SCALE GENOMIC DNA]</scope>
    <source>
        <strain evidence="7">DSM 8344</strain>
    </source>
</reference>
<evidence type="ECO:0000256" key="3">
    <source>
        <dbReference type="SAM" id="Phobius"/>
    </source>
</evidence>
<dbReference type="GO" id="GO:0030313">
    <property type="term" value="C:cell envelope"/>
    <property type="evidence" value="ECO:0007669"/>
    <property type="project" value="UniProtKB-SubCell"/>
</dbReference>
<dbReference type="Pfam" id="PF25917">
    <property type="entry name" value="BSH_RND"/>
    <property type="match status" value="1"/>
</dbReference>
<name>A0A1G8K1D1_9FIRM</name>
<feature type="transmembrane region" description="Helical" evidence="3">
    <location>
        <begin position="7"/>
        <end position="29"/>
    </location>
</feature>
<evidence type="ECO:0000256" key="1">
    <source>
        <dbReference type="ARBA" id="ARBA00004196"/>
    </source>
</evidence>
<evidence type="ECO:0000313" key="7">
    <source>
        <dbReference type="Proteomes" id="UP000198656"/>
    </source>
</evidence>
<proteinExistence type="predicted"/>
<protein>
    <submittedName>
        <fullName evidence="6">HlyD family secretion protein</fullName>
    </submittedName>
</protein>
<keyword evidence="3" id="KW-0472">Membrane</keyword>
<dbReference type="RefSeq" id="WP_092335542.1">
    <property type="nucleotide sequence ID" value="NZ_FNCP01000035.1"/>
</dbReference>
<dbReference type="EMBL" id="FNCP01000035">
    <property type="protein sequence ID" value="SDI37189.1"/>
    <property type="molecule type" value="Genomic_DNA"/>
</dbReference>
<organism evidence="6 7">
    <name type="scientific">Desulfosporosinus hippei DSM 8344</name>
    <dbReference type="NCBI Taxonomy" id="1121419"/>
    <lineage>
        <taxon>Bacteria</taxon>
        <taxon>Bacillati</taxon>
        <taxon>Bacillota</taxon>
        <taxon>Clostridia</taxon>
        <taxon>Eubacteriales</taxon>
        <taxon>Desulfitobacteriaceae</taxon>
        <taxon>Desulfosporosinus</taxon>
    </lineage>
</organism>
<feature type="domain" description="YknX-like beta-barrel" evidence="5">
    <location>
        <begin position="128"/>
        <end position="214"/>
    </location>
</feature>
<sequence>MADKRKKLISLIVGVMMIALASVASYYWYKNAYYVSTEDARVAGDLVSVSPQISGKLLELNISEGDTVVKDQILGRQGMSGPQETNIDQSVFRAPINGIVIKKQGTVGEFISAGQTVAIIVDPEKLYISANIEETKLTKIREGQNVDITIDQYSDKPFTGKIMHVGQASNSTFALLPSSTSGTFTKVIQKVPVKIEFDKSDVTLLPGTNAVVKIHIK</sequence>
<comment type="subcellular location">
    <subcellularLocation>
        <location evidence="1">Cell envelope</location>
    </subcellularLocation>
</comment>
<dbReference type="SUPFAM" id="SSF111369">
    <property type="entry name" value="HlyD-like secretion proteins"/>
    <property type="match status" value="1"/>
</dbReference>
<dbReference type="Gene3D" id="2.40.30.170">
    <property type="match status" value="1"/>
</dbReference>
<dbReference type="AlphaFoldDB" id="A0A1G8K1D1"/>
<dbReference type="Gene3D" id="2.40.50.100">
    <property type="match status" value="1"/>
</dbReference>
<dbReference type="InterPro" id="IPR058625">
    <property type="entry name" value="MdtA-like_BSH"/>
</dbReference>
<accession>A0A1G8K1D1</accession>
<evidence type="ECO:0000313" key="6">
    <source>
        <dbReference type="EMBL" id="SDI37189.1"/>
    </source>
</evidence>
<keyword evidence="2" id="KW-0175">Coiled coil</keyword>
<dbReference type="Proteomes" id="UP000198656">
    <property type="component" value="Unassembled WGS sequence"/>
</dbReference>
<keyword evidence="3" id="KW-1133">Transmembrane helix</keyword>
<dbReference type="PANTHER" id="PTHR32347">
    <property type="entry name" value="EFFLUX SYSTEM COMPONENT YKNX-RELATED"/>
    <property type="match status" value="1"/>
</dbReference>
<keyword evidence="7" id="KW-1185">Reference proteome</keyword>
<dbReference type="Pfam" id="PF25990">
    <property type="entry name" value="Beta-barrel_YknX"/>
    <property type="match status" value="1"/>
</dbReference>
<dbReference type="STRING" id="1121419.SAMN05443529_13530"/>
<evidence type="ECO:0000256" key="2">
    <source>
        <dbReference type="ARBA" id="ARBA00023054"/>
    </source>
</evidence>
<dbReference type="InterPro" id="IPR050465">
    <property type="entry name" value="UPF0194_transport"/>
</dbReference>
<keyword evidence="3" id="KW-0812">Transmembrane</keyword>